<evidence type="ECO:0000313" key="1">
    <source>
        <dbReference type="EMBL" id="KJR80690.1"/>
    </source>
</evidence>
<dbReference type="VEuPathDB" id="FungiDB:SPSK_05756"/>
<dbReference type="RefSeq" id="XP_016583366.1">
    <property type="nucleotide sequence ID" value="XM_016732492.1"/>
</dbReference>
<protein>
    <submittedName>
        <fullName evidence="1">Uncharacterized protein</fullName>
    </submittedName>
</protein>
<gene>
    <name evidence="1" type="ORF">SPSK_05756</name>
</gene>
<dbReference type="GeneID" id="27667769"/>
<proteinExistence type="predicted"/>
<reference evidence="1 2" key="2">
    <citation type="journal article" date="2015" name="Eukaryot. Cell">
        <title>Asexual propagation of a virulent clone complex in a human and feline outbreak of sporotrichosis.</title>
        <authorList>
            <person name="Teixeira Mde M."/>
            <person name="Rodrigues A.M."/>
            <person name="Tsui C.K."/>
            <person name="de Almeida L.G."/>
            <person name="Van Diepeningen A.D."/>
            <person name="van den Ende B.G."/>
            <person name="Fernandes G.F."/>
            <person name="Kano R."/>
            <person name="Hamelin R.C."/>
            <person name="Lopes-Bezerra L.M."/>
            <person name="Vasconcelos A.T."/>
            <person name="de Hoog S."/>
            <person name="de Camargo Z.P."/>
            <person name="Felipe M.S."/>
        </authorList>
    </citation>
    <scope>NUCLEOTIDE SEQUENCE [LARGE SCALE GENOMIC DNA]</scope>
    <source>
        <strain evidence="1 2">1099-18</strain>
    </source>
</reference>
<name>A0A0F2LW14_SPOSC</name>
<sequence>MHLHLLRLSFECRRDEGTDKQRHMPVSEGQYKTVEDTRVVSAYVTTTPLAAFTSSPDGPGPGYGPGFREVTGYHRHECTL</sequence>
<comment type="caution">
    <text evidence="1">The sequence shown here is derived from an EMBL/GenBank/DDBJ whole genome shotgun (WGS) entry which is preliminary data.</text>
</comment>
<dbReference type="AlphaFoldDB" id="A0A0F2LW14"/>
<organism evidence="1 2">
    <name type="scientific">Sporothrix schenckii 1099-18</name>
    <dbReference type="NCBI Taxonomy" id="1397361"/>
    <lineage>
        <taxon>Eukaryota</taxon>
        <taxon>Fungi</taxon>
        <taxon>Dikarya</taxon>
        <taxon>Ascomycota</taxon>
        <taxon>Pezizomycotina</taxon>
        <taxon>Sordariomycetes</taxon>
        <taxon>Sordariomycetidae</taxon>
        <taxon>Ophiostomatales</taxon>
        <taxon>Ophiostomataceae</taxon>
        <taxon>Sporothrix</taxon>
    </lineage>
</organism>
<reference evidence="1 2" key="1">
    <citation type="journal article" date="2014" name="BMC Genomics">
        <title>Comparative genomics of the major fungal agents of human and animal Sporotrichosis: Sporothrix schenckii and Sporothrix brasiliensis.</title>
        <authorList>
            <person name="Teixeira M.M."/>
            <person name="de Almeida L.G."/>
            <person name="Kubitschek-Barreira P."/>
            <person name="Alves F.L."/>
            <person name="Kioshima E.S."/>
            <person name="Abadio A.K."/>
            <person name="Fernandes L."/>
            <person name="Derengowski L.S."/>
            <person name="Ferreira K.S."/>
            <person name="Souza R.C."/>
            <person name="Ruiz J.C."/>
            <person name="de Andrade N.C."/>
            <person name="Paes H.C."/>
            <person name="Nicola A.M."/>
            <person name="Albuquerque P."/>
            <person name="Gerber A.L."/>
            <person name="Martins V.P."/>
            <person name="Peconick L.D."/>
            <person name="Neto A.V."/>
            <person name="Chaucanez C.B."/>
            <person name="Silva P.A."/>
            <person name="Cunha O.L."/>
            <person name="de Oliveira F.F."/>
            <person name="dos Santos T.C."/>
            <person name="Barros A.L."/>
            <person name="Soares M.A."/>
            <person name="de Oliveira L.M."/>
            <person name="Marini M.M."/>
            <person name="Villalobos-Duno H."/>
            <person name="Cunha M.M."/>
            <person name="de Hoog S."/>
            <person name="da Silveira J.F."/>
            <person name="Henrissat B."/>
            <person name="Nino-Vega G.A."/>
            <person name="Cisalpino P.S."/>
            <person name="Mora-Montes H.M."/>
            <person name="Almeida S.R."/>
            <person name="Stajich J.E."/>
            <person name="Lopes-Bezerra L.M."/>
            <person name="Vasconcelos A.T."/>
            <person name="Felipe M.S."/>
        </authorList>
    </citation>
    <scope>NUCLEOTIDE SEQUENCE [LARGE SCALE GENOMIC DNA]</scope>
    <source>
        <strain evidence="1 2">1099-18</strain>
    </source>
</reference>
<dbReference type="Proteomes" id="UP000033710">
    <property type="component" value="Unassembled WGS sequence"/>
</dbReference>
<accession>A0A0F2LW14</accession>
<evidence type="ECO:0000313" key="2">
    <source>
        <dbReference type="Proteomes" id="UP000033710"/>
    </source>
</evidence>
<dbReference type="EMBL" id="AXCR01000012">
    <property type="protein sequence ID" value="KJR80690.1"/>
    <property type="molecule type" value="Genomic_DNA"/>
</dbReference>
<dbReference type="KEGG" id="ssck:SPSK_05756"/>